<proteinExistence type="predicted"/>
<evidence type="ECO:0000313" key="3">
    <source>
        <dbReference type="Proteomes" id="UP000008177"/>
    </source>
</evidence>
<sequence>MSDQLGKWRMENGHGHGHGHGHGQWRWSRIERMVRMDNEGERERENLPTGSISVISIVIRAQQEKEGGLLPKVDKLIGEM</sequence>
<accession>G2XTD3</accession>
<evidence type="ECO:0000256" key="1">
    <source>
        <dbReference type="SAM" id="MobiDB-lite"/>
    </source>
</evidence>
<dbReference type="EMBL" id="FQ790265">
    <property type="protein sequence ID" value="CCD43847.1"/>
    <property type="molecule type" value="Genomic_DNA"/>
</dbReference>
<dbReference type="InParanoid" id="G2XTD3"/>
<feature type="region of interest" description="Disordered" evidence="1">
    <location>
        <begin position="1"/>
        <end position="24"/>
    </location>
</feature>
<dbReference type="HOGENOM" id="CLU_2589450_0_0_1"/>
<dbReference type="Proteomes" id="UP000008177">
    <property type="component" value="Unplaced contigs"/>
</dbReference>
<dbReference type="AlphaFoldDB" id="G2XTD3"/>
<protein>
    <submittedName>
        <fullName evidence="2">Uncharacterized protein</fullName>
    </submittedName>
</protein>
<reference evidence="3" key="1">
    <citation type="journal article" date="2011" name="PLoS Genet.">
        <title>Genomic analysis of the necrotrophic fungal pathogens Sclerotinia sclerotiorum and Botrytis cinerea.</title>
        <authorList>
            <person name="Amselem J."/>
            <person name="Cuomo C.A."/>
            <person name="van Kan J.A."/>
            <person name="Viaud M."/>
            <person name="Benito E.P."/>
            <person name="Couloux A."/>
            <person name="Coutinho P.M."/>
            <person name="de Vries R.P."/>
            <person name="Dyer P.S."/>
            <person name="Fillinger S."/>
            <person name="Fournier E."/>
            <person name="Gout L."/>
            <person name="Hahn M."/>
            <person name="Kohn L."/>
            <person name="Lapalu N."/>
            <person name="Plummer K.M."/>
            <person name="Pradier J.M."/>
            <person name="Quevillon E."/>
            <person name="Sharon A."/>
            <person name="Simon A."/>
            <person name="ten Have A."/>
            <person name="Tudzynski B."/>
            <person name="Tudzynski P."/>
            <person name="Wincker P."/>
            <person name="Andrew M."/>
            <person name="Anthouard V."/>
            <person name="Beever R.E."/>
            <person name="Beffa R."/>
            <person name="Benoit I."/>
            <person name="Bouzid O."/>
            <person name="Brault B."/>
            <person name="Chen Z."/>
            <person name="Choquer M."/>
            <person name="Collemare J."/>
            <person name="Cotton P."/>
            <person name="Danchin E.G."/>
            <person name="Da Silva C."/>
            <person name="Gautier A."/>
            <person name="Giraud C."/>
            <person name="Giraud T."/>
            <person name="Gonzalez C."/>
            <person name="Grossetete S."/>
            <person name="Guldener U."/>
            <person name="Henrissat B."/>
            <person name="Howlett B.J."/>
            <person name="Kodira C."/>
            <person name="Kretschmer M."/>
            <person name="Lappartient A."/>
            <person name="Leroch M."/>
            <person name="Levis C."/>
            <person name="Mauceli E."/>
            <person name="Neuveglise C."/>
            <person name="Oeser B."/>
            <person name="Pearson M."/>
            <person name="Poulain J."/>
            <person name="Poussereau N."/>
            <person name="Quesneville H."/>
            <person name="Rascle C."/>
            <person name="Schumacher J."/>
            <person name="Segurens B."/>
            <person name="Sexton A."/>
            <person name="Silva E."/>
            <person name="Sirven C."/>
            <person name="Soanes D.M."/>
            <person name="Talbot N.J."/>
            <person name="Templeton M."/>
            <person name="Yandava C."/>
            <person name="Yarden O."/>
            <person name="Zeng Q."/>
            <person name="Rollins J.A."/>
            <person name="Lebrun M.H."/>
            <person name="Dickman M."/>
        </authorList>
    </citation>
    <scope>NUCLEOTIDE SEQUENCE [LARGE SCALE GENOMIC DNA]</scope>
    <source>
        <strain evidence="3">T4</strain>
    </source>
</reference>
<gene>
    <name evidence="2" type="ORF">BofuT4_uP010950.1</name>
</gene>
<name>G2XTD3_BOTF4</name>
<feature type="compositionally biased region" description="Basic and acidic residues" evidence="1">
    <location>
        <begin position="1"/>
        <end position="14"/>
    </location>
</feature>
<evidence type="ECO:0000313" key="2">
    <source>
        <dbReference type="EMBL" id="CCD43847.1"/>
    </source>
</evidence>
<organism evidence="2 3">
    <name type="scientific">Botryotinia fuckeliana (strain T4)</name>
    <name type="common">Noble rot fungus</name>
    <name type="synonym">Botrytis cinerea</name>
    <dbReference type="NCBI Taxonomy" id="999810"/>
    <lineage>
        <taxon>Eukaryota</taxon>
        <taxon>Fungi</taxon>
        <taxon>Dikarya</taxon>
        <taxon>Ascomycota</taxon>
        <taxon>Pezizomycotina</taxon>
        <taxon>Leotiomycetes</taxon>
        <taxon>Helotiales</taxon>
        <taxon>Sclerotiniaceae</taxon>
        <taxon>Botrytis</taxon>
    </lineage>
</organism>